<dbReference type="VEuPathDB" id="FungiDB:F9C07_2058860"/>
<keyword evidence="1" id="KW-0663">Pyridoxal phosphate</keyword>
<dbReference type="PANTHER" id="PTHR43795:SF39">
    <property type="entry name" value="AMINOTRANSFERASE CLASS I_CLASSII DOMAIN-CONTAINING PROTEIN"/>
    <property type="match status" value="1"/>
</dbReference>
<dbReference type="CDD" id="cd00609">
    <property type="entry name" value="AAT_like"/>
    <property type="match status" value="1"/>
</dbReference>
<protein>
    <submittedName>
        <fullName evidence="3">Pyridoxal phosphate-dependent transferase</fullName>
    </submittedName>
</protein>
<evidence type="ECO:0000259" key="2">
    <source>
        <dbReference type="Pfam" id="PF00155"/>
    </source>
</evidence>
<dbReference type="EMBL" id="ML734578">
    <property type="protein sequence ID" value="KAB8248638.1"/>
    <property type="molecule type" value="Genomic_DNA"/>
</dbReference>
<dbReference type="GO" id="GO:0008483">
    <property type="term" value="F:transaminase activity"/>
    <property type="evidence" value="ECO:0007669"/>
    <property type="project" value="TreeGrafter"/>
</dbReference>
<dbReference type="AlphaFoldDB" id="A0A5N6H343"/>
<dbReference type="Gene3D" id="3.40.640.10">
    <property type="entry name" value="Type I PLP-dependent aspartate aminotransferase-like (Major domain)"/>
    <property type="match status" value="1"/>
</dbReference>
<dbReference type="SUPFAM" id="SSF53383">
    <property type="entry name" value="PLP-dependent transferases"/>
    <property type="match status" value="1"/>
</dbReference>
<sequence>MSSICRKGHIDAAIYEHHLSRRAAEDFKYRDVWGPREKSMANPWSPENPDGTIILRLAENSLLHDEMGQFIKEQINVLPLSHLTYSTGPRGSRRLRRAAAAFLNEDFHSRQTITQDNIFVTPGLASAIDALTWAICNDGDGILVPQPYYNGFDFDTLNRRNGRVIGVKYEGIEGFSELDDLFRPDVNKRALEVALREAKKNGITIRALLISNPHNPLGRCYPPKTLLELASFCGKNQLHFISDEIYAKSVFPNAALSSPTPFVSILALDIHKVIELNLTHVLYGASKDFCANGLRLGLVCTNNEGLIGALSSIRTTISQRPSSGNVVLATTRCKYTSTCNRPHGLIASRNAGLFIWVDLRHLLIPESSRDQTGYRELRVTSPDASVYKQREQRFANICAQNGLMIAPGSIYAAEEFGWFRLTFTVGKNALEEGLKRLDKSLKAAETDLRI</sequence>
<keyword evidence="3" id="KW-0808">Transferase</keyword>
<evidence type="ECO:0000313" key="3">
    <source>
        <dbReference type="EMBL" id="KAB8248638.1"/>
    </source>
</evidence>
<dbReference type="Gene3D" id="3.90.1150.10">
    <property type="entry name" value="Aspartate Aminotransferase, domain 1"/>
    <property type="match status" value="2"/>
</dbReference>
<reference evidence="3" key="1">
    <citation type="submission" date="2019-04" db="EMBL/GenBank/DDBJ databases">
        <title>Friends and foes A comparative genomics study of 23 Aspergillus species from section Flavi.</title>
        <authorList>
            <consortium name="DOE Joint Genome Institute"/>
            <person name="Kjaerbolling I."/>
            <person name="Vesth T."/>
            <person name="Frisvad J.C."/>
            <person name="Nybo J.L."/>
            <person name="Theobald S."/>
            <person name="Kildgaard S."/>
            <person name="Isbrandt T."/>
            <person name="Kuo A."/>
            <person name="Sato A."/>
            <person name="Lyhne E.K."/>
            <person name="Kogle M.E."/>
            <person name="Wiebenga A."/>
            <person name="Kun R.S."/>
            <person name="Lubbers R.J."/>
            <person name="Makela M.R."/>
            <person name="Barry K."/>
            <person name="Chovatia M."/>
            <person name="Clum A."/>
            <person name="Daum C."/>
            <person name="Haridas S."/>
            <person name="He G."/>
            <person name="LaButti K."/>
            <person name="Lipzen A."/>
            <person name="Mondo S."/>
            <person name="Riley R."/>
            <person name="Salamov A."/>
            <person name="Simmons B.A."/>
            <person name="Magnuson J.K."/>
            <person name="Henrissat B."/>
            <person name="Mortensen U.H."/>
            <person name="Larsen T.O."/>
            <person name="Devries R.P."/>
            <person name="Grigoriev I.V."/>
            <person name="Machida M."/>
            <person name="Baker S.E."/>
            <person name="Andersen M.R."/>
        </authorList>
    </citation>
    <scope>NUCLEOTIDE SEQUENCE [LARGE SCALE GENOMIC DNA]</scope>
    <source>
        <strain evidence="3">CBS 121.62</strain>
    </source>
</reference>
<feature type="domain" description="Aminotransferase class I/classII large" evidence="2">
    <location>
        <begin position="53"/>
        <end position="329"/>
    </location>
</feature>
<name>A0A5N6H343_ASPFL</name>
<dbReference type="Proteomes" id="UP000325434">
    <property type="component" value="Unassembled WGS sequence"/>
</dbReference>
<dbReference type="VEuPathDB" id="FungiDB:AFLA_002834"/>
<dbReference type="PRINTS" id="PR00753">
    <property type="entry name" value="ACCSYNTHASE"/>
</dbReference>
<gene>
    <name evidence="3" type="ORF">BDV35DRAFT_378839</name>
</gene>
<dbReference type="InterPro" id="IPR004839">
    <property type="entry name" value="Aminotransferase_I/II_large"/>
</dbReference>
<dbReference type="InterPro" id="IPR015422">
    <property type="entry name" value="PyrdxlP-dep_Trfase_small"/>
</dbReference>
<dbReference type="InterPro" id="IPR015421">
    <property type="entry name" value="PyrdxlP-dep_Trfase_major"/>
</dbReference>
<dbReference type="InterPro" id="IPR015424">
    <property type="entry name" value="PyrdxlP-dep_Trfase"/>
</dbReference>
<dbReference type="InterPro" id="IPR050478">
    <property type="entry name" value="Ethylene_sulfur-biosynth"/>
</dbReference>
<dbReference type="PANTHER" id="PTHR43795">
    <property type="entry name" value="BIFUNCTIONAL ASPARTATE AMINOTRANSFERASE AND GLUTAMATE/ASPARTATE-PREPHENATE AMINOTRANSFERASE-RELATED"/>
    <property type="match status" value="1"/>
</dbReference>
<dbReference type="Pfam" id="PF00155">
    <property type="entry name" value="Aminotran_1_2"/>
    <property type="match status" value="1"/>
</dbReference>
<accession>A0A5N6H343</accession>
<dbReference type="GO" id="GO:0030170">
    <property type="term" value="F:pyridoxal phosphate binding"/>
    <property type="evidence" value="ECO:0007669"/>
    <property type="project" value="InterPro"/>
</dbReference>
<dbReference type="GO" id="GO:0006520">
    <property type="term" value="P:amino acid metabolic process"/>
    <property type="evidence" value="ECO:0007669"/>
    <property type="project" value="TreeGrafter"/>
</dbReference>
<proteinExistence type="predicted"/>
<evidence type="ECO:0000256" key="1">
    <source>
        <dbReference type="ARBA" id="ARBA00022898"/>
    </source>
</evidence>
<organism evidence="3">
    <name type="scientific">Aspergillus flavus</name>
    <dbReference type="NCBI Taxonomy" id="5059"/>
    <lineage>
        <taxon>Eukaryota</taxon>
        <taxon>Fungi</taxon>
        <taxon>Dikarya</taxon>
        <taxon>Ascomycota</taxon>
        <taxon>Pezizomycotina</taxon>
        <taxon>Eurotiomycetes</taxon>
        <taxon>Eurotiomycetidae</taxon>
        <taxon>Eurotiales</taxon>
        <taxon>Aspergillaceae</taxon>
        <taxon>Aspergillus</taxon>
        <taxon>Aspergillus subgen. Circumdati</taxon>
    </lineage>
</organism>